<dbReference type="InterPro" id="IPR006158">
    <property type="entry name" value="Cobalamin-bd"/>
</dbReference>
<dbReference type="InterPro" id="IPR047057">
    <property type="entry name" value="MerR_fam"/>
</dbReference>
<dbReference type="Pfam" id="PF02607">
    <property type="entry name" value="B12-binding_2"/>
    <property type="match status" value="1"/>
</dbReference>
<feature type="domain" description="HTH merR-type" evidence="4">
    <location>
        <begin position="12"/>
        <end position="81"/>
    </location>
</feature>
<dbReference type="Gene3D" id="1.10.1660.10">
    <property type="match status" value="1"/>
</dbReference>
<comment type="caution">
    <text evidence="6">The sequence shown here is derived from an EMBL/GenBank/DDBJ whole genome shotgun (WGS) entry which is preliminary data.</text>
</comment>
<dbReference type="PANTHER" id="PTHR30204:SF67">
    <property type="entry name" value="HTH-TYPE TRANSCRIPTIONAL REGULATOR MLRA-RELATED"/>
    <property type="match status" value="1"/>
</dbReference>
<dbReference type="InterPro" id="IPR036594">
    <property type="entry name" value="Meth_synthase_dom"/>
</dbReference>
<gene>
    <name evidence="6" type="ORF">ADN00_13285</name>
</gene>
<evidence type="ECO:0000256" key="2">
    <source>
        <dbReference type="ARBA" id="ARBA00023125"/>
    </source>
</evidence>
<dbReference type="AlphaFoldDB" id="A0A0P6X637"/>
<evidence type="ECO:0000256" key="3">
    <source>
        <dbReference type="ARBA" id="ARBA00023163"/>
    </source>
</evidence>
<dbReference type="Gene3D" id="3.40.50.280">
    <property type="entry name" value="Cobalamin-binding domain"/>
    <property type="match status" value="1"/>
</dbReference>
<dbReference type="GO" id="GO:0031419">
    <property type="term" value="F:cobalamin binding"/>
    <property type="evidence" value="ECO:0007669"/>
    <property type="project" value="InterPro"/>
</dbReference>
<dbReference type="CDD" id="cd02065">
    <property type="entry name" value="B12-binding_like"/>
    <property type="match status" value="1"/>
</dbReference>
<organism evidence="6 7">
    <name type="scientific">Ornatilinea apprima</name>
    <dbReference type="NCBI Taxonomy" id="1134406"/>
    <lineage>
        <taxon>Bacteria</taxon>
        <taxon>Bacillati</taxon>
        <taxon>Chloroflexota</taxon>
        <taxon>Anaerolineae</taxon>
        <taxon>Anaerolineales</taxon>
        <taxon>Anaerolineaceae</taxon>
        <taxon>Ornatilinea</taxon>
    </lineage>
</organism>
<dbReference type="GO" id="GO:0003700">
    <property type="term" value="F:DNA-binding transcription factor activity"/>
    <property type="evidence" value="ECO:0007669"/>
    <property type="project" value="InterPro"/>
</dbReference>
<evidence type="ECO:0000256" key="1">
    <source>
        <dbReference type="ARBA" id="ARBA00023015"/>
    </source>
</evidence>
<dbReference type="Pfam" id="PF02310">
    <property type="entry name" value="B12-binding"/>
    <property type="match status" value="1"/>
</dbReference>
<dbReference type="SUPFAM" id="SSF46955">
    <property type="entry name" value="Putative DNA-binding domain"/>
    <property type="match status" value="1"/>
</dbReference>
<dbReference type="Gene3D" id="1.10.1240.10">
    <property type="entry name" value="Methionine synthase domain"/>
    <property type="match status" value="1"/>
</dbReference>
<dbReference type="PROSITE" id="PS50937">
    <property type="entry name" value="HTH_MERR_2"/>
    <property type="match status" value="1"/>
</dbReference>
<sequence length="320" mass="35787">MKDSEDSMLDPIYNIKAVARMTGLPPVTIRAWERRYGIPNPERGNQGYRLYSEEDLQVLQWLKERVDTGMSISRAVQLLTDLRAKGKDPLTAHPTIAQEQPTSLQQVRSALQAALIQFQDQRATDLLRHSLAIYPIDQVIEEVIEPVQRAIGEAWHRGEMNIASEHFVTNFFTQHLMGIISSSPPPVRPGIILAACAPNEMHQVGLLSLVVMLRWRGWDVKYLGADLSLERLDESIKTLRPWMLLFSATLPQSLNFISELPAFLQKLPHPHPLVVVGGQAFSALPDLPEGVHLVQAAGLQASTQKIESLMQANRSTPYAS</sequence>
<dbReference type="OrthoDB" id="9800334at2"/>
<protein>
    <recommendedName>
        <fullName evidence="8">MerR family transcriptional regulator</fullName>
    </recommendedName>
</protein>
<dbReference type="Pfam" id="PF13411">
    <property type="entry name" value="MerR_1"/>
    <property type="match status" value="1"/>
</dbReference>
<keyword evidence="2" id="KW-0238">DNA-binding</keyword>
<dbReference type="EMBL" id="LGCL01000031">
    <property type="protein sequence ID" value="KPL74814.1"/>
    <property type="molecule type" value="Genomic_DNA"/>
</dbReference>
<evidence type="ECO:0000259" key="5">
    <source>
        <dbReference type="PROSITE" id="PS51332"/>
    </source>
</evidence>
<dbReference type="GO" id="GO:0046872">
    <property type="term" value="F:metal ion binding"/>
    <property type="evidence" value="ECO:0007669"/>
    <property type="project" value="InterPro"/>
</dbReference>
<keyword evidence="1" id="KW-0805">Transcription regulation</keyword>
<dbReference type="Proteomes" id="UP000050417">
    <property type="component" value="Unassembled WGS sequence"/>
</dbReference>
<dbReference type="InterPro" id="IPR003759">
    <property type="entry name" value="Cbl-bd_cap"/>
</dbReference>
<dbReference type="GO" id="GO:0003677">
    <property type="term" value="F:DNA binding"/>
    <property type="evidence" value="ECO:0007669"/>
    <property type="project" value="UniProtKB-KW"/>
</dbReference>
<name>A0A0P6X637_9CHLR</name>
<dbReference type="InterPro" id="IPR009061">
    <property type="entry name" value="DNA-bd_dom_put_sf"/>
</dbReference>
<feature type="domain" description="B12-binding" evidence="5">
    <location>
        <begin position="189"/>
        <end position="317"/>
    </location>
</feature>
<dbReference type="SMART" id="SM00422">
    <property type="entry name" value="HTH_MERR"/>
    <property type="match status" value="1"/>
</dbReference>
<keyword evidence="3" id="KW-0804">Transcription</keyword>
<keyword evidence="7" id="KW-1185">Reference proteome</keyword>
<dbReference type="SUPFAM" id="SSF52242">
    <property type="entry name" value="Cobalamin (vitamin B12)-binding domain"/>
    <property type="match status" value="1"/>
</dbReference>
<proteinExistence type="predicted"/>
<reference evidence="6 7" key="1">
    <citation type="submission" date="2015-07" db="EMBL/GenBank/DDBJ databases">
        <title>Genome sequence of Ornatilinea apprima DSM 23815.</title>
        <authorList>
            <person name="Hemp J."/>
            <person name="Ward L.M."/>
            <person name="Pace L.A."/>
            <person name="Fischer W.W."/>
        </authorList>
    </citation>
    <scope>NUCLEOTIDE SEQUENCE [LARGE SCALE GENOMIC DNA]</scope>
    <source>
        <strain evidence="6 7">P3M-1</strain>
    </source>
</reference>
<dbReference type="STRING" id="1134406.ADN00_13285"/>
<evidence type="ECO:0000313" key="7">
    <source>
        <dbReference type="Proteomes" id="UP000050417"/>
    </source>
</evidence>
<dbReference type="PROSITE" id="PS51332">
    <property type="entry name" value="B12_BINDING"/>
    <property type="match status" value="1"/>
</dbReference>
<accession>A0A0P6X637</accession>
<dbReference type="InterPro" id="IPR000551">
    <property type="entry name" value="MerR-type_HTH_dom"/>
</dbReference>
<dbReference type="RefSeq" id="WP_075063507.1">
    <property type="nucleotide sequence ID" value="NZ_LGCL01000031.1"/>
</dbReference>
<evidence type="ECO:0000259" key="4">
    <source>
        <dbReference type="PROSITE" id="PS50937"/>
    </source>
</evidence>
<dbReference type="CDD" id="cd01104">
    <property type="entry name" value="HTH_MlrA-CarA"/>
    <property type="match status" value="1"/>
</dbReference>
<evidence type="ECO:0008006" key="8">
    <source>
        <dbReference type="Google" id="ProtNLM"/>
    </source>
</evidence>
<dbReference type="PANTHER" id="PTHR30204">
    <property type="entry name" value="REDOX-CYCLING DRUG-SENSING TRANSCRIPTIONAL ACTIVATOR SOXR"/>
    <property type="match status" value="1"/>
</dbReference>
<dbReference type="InterPro" id="IPR036724">
    <property type="entry name" value="Cobalamin-bd_sf"/>
</dbReference>
<evidence type="ECO:0000313" key="6">
    <source>
        <dbReference type="EMBL" id="KPL74814.1"/>
    </source>
</evidence>